<dbReference type="Proteomes" id="UP001066276">
    <property type="component" value="Chromosome 1_2"/>
</dbReference>
<reference evidence="2" key="1">
    <citation type="journal article" date="2022" name="bioRxiv">
        <title>Sequencing and chromosome-scale assembly of the giantPleurodeles waltlgenome.</title>
        <authorList>
            <person name="Brown T."/>
            <person name="Elewa A."/>
            <person name="Iarovenko S."/>
            <person name="Subramanian E."/>
            <person name="Araus A.J."/>
            <person name="Petzold A."/>
            <person name="Susuki M."/>
            <person name="Suzuki K.-i.T."/>
            <person name="Hayashi T."/>
            <person name="Toyoda A."/>
            <person name="Oliveira C."/>
            <person name="Osipova E."/>
            <person name="Leigh N.D."/>
            <person name="Simon A."/>
            <person name="Yun M.H."/>
        </authorList>
    </citation>
    <scope>NUCLEOTIDE SEQUENCE</scope>
    <source>
        <strain evidence="2">20211129_DDA</strain>
        <tissue evidence="2">Liver</tissue>
    </source>
</reference>
<protein>
    <submittedName>
        <fullName evidence="2">Uncharacterized protein</fullName>
    </submittedName>
</protein>
<organism evidence="2 3">
    <name type="scientific">Pleurodeles waltl</name>
    <name type="common">Iberian ribbed newt</name>
    <dbReference type="NCBI Taxonomy" id="8319"/>
    <lineage>
        <taxon>Eukaryota</taxon>
        <taxon>Metazoa</taxon>
        <taxon>Chordata</taxon>
        <taxon>Craniata</taxon>
        <taxon>Vertebrata</taxon>
        <taxon>Euteleostomi</taxon>
        <taxon>Amphibia</taxon>
        <taxon>Batrachia</taxon>
        <taxon>Caudata</taxon>
        <taxon>Salamandroidea</taxon>
        <taxon>Salamandridae</taxon>
        <taxon>Pleurodelinae</taxon>
        <taxon>Pleurodeles</taxon>
    </lineage>
</organism>
<evidence type="ECO:0000313" key="2">
    <source>
        <dbReference type="EMBL" id="KAJ1206458.1"/>
    </source>
</evidence>
<dbReference type="AlphaFoldDB" id="A0AAV7VYW4"/>
<sequence length="85" mass="9281">MPCGPVRLEEEERDSARASGGAVPHRSCSRFLMPSGYWWGGVACCDCEAMGPSAGWLLERQLWIVSSAAHGASPDWRHYGRGMVT</sequence>
<feature type="region of interest" description="Disordered" evidence="1">
    <location>
        <begin position="1"/>
        <end position="24"/>
    </location>
</feature>
<evidence type="ECO:0000313" key="3">
    <source>
        <dbReference type="Proteomes" id="UP001066276"/>
    </source>
</evidence>
<gene>
    <name evidence="2" type="ORF">NDU88_001863</name>
</gene>
<dbReference type="EMBL" id="JANPWB010000002">
    <property type="protein sequence ID" value="KAJ1206458.1"/>
    <property type="molecule type" value="Genomic_DNA"/>
</dbReference>
<keyword evidence="3" id="KW-1185">Reference proteome</keyword>
<name>A0AAV7VYW4_PLEWA</name>
<evidence type="ECO:0000256" key="1">
    <source>
        <dbReference type="SAM" id="MobiDB-lite"/>
    </source>
</evidence>
<accession>A0AAV7VYW4</accession>
<proteinExistence type="predicted"/>
<feature type="compositionally biased region" description="Basic and acidic residues" evidence="1">
    <location>
        <begin position="7"/>
        <end position="16"/>
    </location>
</feature>
<comment type="caution">
    <text evidence="2">The sequence shown here is derived from an EMBL/GenBank/DDBJ whole genome shotgun (WGS) entry which is preliminary data.</text>
</comment>